<dbReference type="EMBL" id="KZ999247">
    <property type="protein sequence ID" value="RKO85264.1"/>
    <property type="molecule type" value="Genomic_DNA"/>
</dbReference>
<feature type="region of interest" description="Disordered" evidence="1">
    <location>
        <begin position="1"/>
        <end position="39"/>
    </location>
</feature>
<feature type="compositionally biased region" description="Basic and acidic residues" evidence="1">
    <location>
        <begin position="117"/>
        <end position="131"/>
    </location>
</feature>
<proteinExistence type="predicted"/>
<evidence type="ECO:0000256" key="1">
    <source>
        <dbReference type="SAM" id="MobiDB-lite"/>
    </source>
</evidence>
<accession>A0A4P9VZQ2</accession>
<name>A0A4P9VZQ2_9FUNG</name>
<evidence type="ECO:0000313" key="3">
    <source>
        <dbReference type="Proteomes" id="UP000269721"/>
    </source>
</evidence>
<feature type="compositionally biased region" description="Polar residues" evidence="1">
    <location>
        <begin position="17"/>
        <end position="32"/>
    </location>
</feature>
<feature type="region of interest" description="Disordered" evidence="1">
    <location>
        <begin position="285"/>
        <end position="309"/>
    </location>
</feature>
<reference evidence="3" key="1">
    <citation type="journal article" date="2018" name="Nat. Microbiol.">
        <title>Leveraging single-cell genomics to expand the fungal tree of life.</title>
        <authorList>
            <person name="Ahrendt S.R."/>
            <person name="Quandt C.A."/>
            <person name="Ciobanu D."/>
            <person name="Clum A."/>
            <person name="Salamov A."/>
            <person name="Andreopoulos B."/>
            <person name="Cheng J.F."/>
            <person name="Woyke T."/>
            <person name="Pelin A."/>
            <person name="Henrissat B."/>
            <person name="Reynolds N.K."/>
            <person name="Benny G.L."/>
            <person name="Smith M.E."/>
            <person name="James T.Y."/>
            <person name="Grigoriev I.V."/>
        </authorList>
    </citation>
    <scope>NUCLEOTIDE SEQUENCE [LARGE SCALE GENOMIC DNA]</scope>
</reference>
<dbReference type="Proteomes" id="UP000269721">
    <property type="component" value="Unassembled WGS sequence"/>
</dbReference>
<gene>
    <name evidence="2" type="ORF">BDK51DRAFT_37405</name>
</gene>
<sequence length="309" mass="33047">MSRNSSSRRIRRPAPGNRSTSVLKTRGQSAPQLLTPPSPRHLALAPDLVVFRGDILSLAAAGAGADQGCIGALEGWAFLSRGAEHRSVNVISERDVRGRSVRSISRALASSSSTVPEEGHSPTSDPKKRNLDELGRLLGSEGIGRELITLDPTWNHWSAHELSSQDEESGPGSADTSLPPTSNGAWERVVDPRTNCRDPSRWGSCDLTVVPGSPLVQTKEETKYEFRRTEKCRTMYSSQNGKSGTIGTDAVNTSLCLSTLPSSSTLHGRGNRDLLGVLCVGRQKRESDSGGKNTDPIPDSGMLIGLVAN</sequence>
<evidence type="ECO:0000313" key="2">
    <source>
        <dbReference type="EMBL" id="RKO85264.1"/>
    </source>
</evidence>
<feature type="compositionally biased region" description="Polar residues" evidence="1">
    <location>
        <begin position="174"/>
        <end position="184"/>
    </location>
</feature>
<feature type="region of interest" description="Disordered" evidence="1">
    <location>
        <begin position="160"/>
        <end position="188"/>
    </location>
</feature>
<dbReference type="AlphaFoldDB" id="A0A4P9VZQ2"/>
<protein>
    <submittedName>
        <fullName evidence="2">Uncharacterized protein</fullName>
    </submittedName>
</protein>
<feature type="region of interest" description="Disordered" evidence="1">
    <location>
        <begin position="105"/>
        <end position="131"/>
    </location>
</feature>
<organism evidence="2 3">
    <name type="scientific">Blyttiomyces helicus</name>
    <dbReference type="NCBI Taxonomy" id="388810"/>
    <lineage>
        <taxon>Eukaryota</taxon>
        <taxon>Fungi</taxon>
        <taxon>Fungi incertae sedis</taxon>
        <taxon>Chytridiomycota</taxon>
        <taxon>Chytridiomycota incertae sedis</taxon>
        <taxon>Chytridiomycetes</taxon>
        <taxon>Chytridiomycetes incertae sedis</taxon>
        <taxon>Blyttiomyces</taxon>
    </lineage>
</organism>
<feature type="compositionally biased region" description="Basic residues" evidence="1">
    <location>
        <begin position="1"/>
        <end position="12"/>
    </location>
</feature>
<keyword evidence="3" id="KW-1185">Reference proteome</keyword>